<dbReference type="OrthoDB" id="7059908at2"/>
<sequence length="85" mass="9176">MAKISNPARGLPPMLATLALNDHRDGLARCRVSPSYHSAPSRKSSPVITLMGEILDEVYQSPARLAAIEDAYQARSETVEAPEDA</sequence>
<keyword evidence="2" id="KW-1185">Reference proteome</keyword>
<protein>
    <submittedName>
        <fullName evidence="1">Uncharacterized protein</fullName>
    </submittedName>
</protein>
<gene>
    <name evidence="1" type="ORF">MCNS_36830</name>
</gene>
<proteinExistence type="predicted"/>
<accession>A0A7I7YFQ8</accession>
<dbReference type="RefSeq" id="WP_139825229.1">
    <property type="nucleotide sequence ID" value="NZ_AP022613.1"/>
</dbReference>
<dbReference type="Proteomes" id="UP000467385">
    <property type="component" value="Chromosome"/>
</dbReference>
<evidence type="ECO:0000313" key="1">
    <source>
        <dbReference type="EMBL" id="BBZ40620.1"/>
    </source>
</evidence>
<dbReference type="AlphaFoldDB" id="A0A7I7YFQ8"/>
<reference evidence="1 2" key="1">
    <citation type="journal article" date="2019" name="Emerg. Microbes Infect.">
        <title>Comprehensive subspecies identification of 175 nontuberculous mycobacteria species based on 7547 genomic profiles.</title>
        <authorList>
            <person name="Matsumoto Y."/>
            <person name="Kinjo T."/>
            <person name="Motooka D."/>
            <person name="Nabeya D."/>
            <person name="Jung N."/>
            <person name="Uechi K."/>
            <person name="Horii T."/>
            <person name="Iida T."/>
            <person name="Fujita J."/>
            <person name="Nakamura S."/>
        </authorList>
    </citation>
    <scope>NUCLEOTIDE SEQUENCE [LARGE SCALE GENOMIC DNA]</scope>
    <source>
        <strain evidence="1 2">JCM 14738</strain>
    </source>
</reference>
<dbReference type="EMBL" id="AP022613">
    <property type="protein sequence ID" value="BBZ40620.1"/>
    <property type="molecule type" value="Genomic_DNA"/>
</dbReference>
<evidence type="ECO:0000313" key="2">
    <source>
        <dbReference type="Proteomes" id="UP000467385"/>
    </source>
</evidence>
<organism evidence="1 2">
    <name type="scientific">Mycobacterium conspicuum</name>
    <dbReference type="NCBI Taxonomy" id="44010"/>
    <lineage>
        <taxon>Bacteria</taxon>
        <taxon>Bacillati</taxon>
        <taxon>Actinomycetota</taxon>
        <taxon>Actinomycetes</taxon>
        <taxon>Mycobacteriales</taxon>
        <taxon>Mycobacteriaceae</taxon>
        <taxon>Mycobacterium</taxon>
    </lineage>
</organism>
<name>A0A7I7YFQ8_9MYCO</name>